<dbReference type="Proteomes" id="UP001283341">
    <property type="component" value="Unassembled WGS sequence"/>
</dbReference>
<dbReference type="EMBL" id="JAUEDM010000008">
    <property type="protein sequence ID" value="KAK3313238.1"/>
    <property type="molecule type" value="Genomic_DNA"/>
</dbReference>
<organism evidence="2 3">
    <name type="scientific">Apodospora peruviana</name>
    <dbReference type="NCBI Taxonomy" id="516989"/>
    <lineage>
        <taxon>Eukaryota</taxon>
        <taxon>Fungi</taxon>
        <taxon>Dikarya</taxon>
        <taxon>Ascomycota</taxon>
        <taxon>Pezizomycotina</taxon>
        <taxon>Sordariomycetes</taxon>
        <taxon>Sordariomycetidae</taxon>
        <taxon>Sordariales</taxon>
        <taxon>Lasiosphaeriaceae</taxon>
        <taxon>Apodospora</taxon>
    </lineage>
</organism>
<reference evidence="2" key="1">
    <citation type="journal article" date="2023" name="Mol. Phylogenet. Evol.">
        <title>Genome-scale phylogeny and comparative genomics of the fungal order Sordariales.</title>
        <authorList>
            <person name="Hensen N."/>
            <person name="Bonometti L."/>
            <person name="Westerberg I."/>
            <person name="Brannstrom I.O."/>
            <person name="Guillou S."/>
            <person name="Cros-Aarteil S."/>
            <person name="Calhoun S."/>
            <person name="Haridas S."/>
            <person name="Kuo A."/>
            <person name="Mondo S."/>
            <person name="Pangilinan J."/>
            <person name="Riley R."/>
            <person name="LaButti K."/>
            <person name="Andreopoulos B."/>
            <person name="Lipzen A."/>
            <person name="Chen C."/>
            <person name="Yan M."/>
            <person name="Daum C."/>
            <person name="Ng V."/>
            <person name="Clum A."/>
            <person name="Steindorff A."/>
            <person name="Ohm R.A."/>
            <person name="Martin F."/>
            <person name="Silar P."/>
            <person name="Natvig D.O."/>
            <person name="Lalanne C."/>
            <person name="Gautier V."/>
            <person name="Ament-Velasquez S.L."/>
            <person name="Kruys A."/>
            <person name="Hutchinson M.I."/>
            <person name="Powell A.J."/>
            <person name="Barry K."/>
            <person name="Miller A.N."/>
            <person name="Grigoriev I.V."/>
            <person name="Debuchy R."/>
            <person name="Gladieux P."/>
            <person name="Hiltunen Thoren M."/>
            <person name="Johannesson H."/>
        </authorList>
    </citation>
    <scope>NUCLEOTIDE SEQUENCE</scope>
    <source>
        <strain evidence="2">CBS 118394</strain>
    </source>
</reference>
<reference evidence="2" key="2">
    <citation type="submission" date="2023-06" db="EMBL/GenBank/DDBJ databases">
        <authorList>
            <consortium name="Lawrence Berkeley National Laboratory"/>
            <person name="Haridas S."/>
            <person name="Hensen N."/>
            <person name="Bonometti L."/>
            <person name="Westerberg I."/>
            <person name="Brannstrom I.O."/>
            <person name="Guillou S."/>
            <person name="Cros-Aarteil S."/>
            <person name="Calhoun S."/>
            <person name="Kuo A."/>
            <person name="Mondo S."/>
            <person name="Pangilinan J."/>
            <person name="Riley R."/>
            <person name="Labutti K."/>
            <person name="Andreopoulos B."/>
            <person name="Lipzen A."/>
            <person name="Chen C."/>
            <person name="Yanf M."/>
            <person name="Daum C."/>
            <person name="Ng V."/>
            <person name="Clum A."/>
            <person name="Steindorff A."/>
            <person name="Ohm R."/>
            <person name="Martin F."/>
            <person name="Silar P."/>
            <person name="Natvig D."/>
            <person name="Lalanne C."/>
            <person name="Gautier V."/>
            <person name="Ament-Velasquez S.L."/>
            <person name="Kruys A."/>
            <person name="Hutchinson M.I."/>
            <person name="Powell A.J."/>
            <person name="Barry K."/>
            <person name="Miller A.N."/>
            <person name="Grigoriev I.V."/>
            <person name="Debuchy R."/>
            <person name="Gladieux P."/>
            <person name="Thoren M.H."/>
            <person name="Johannesson H."/>
        </authorList>
    </citation>
    <scope>NUCLEOTIDE SEQUENCE</scope>
    <source>
        <strain evidence="2">CBS 118394</strain>
    </source>
</reference>
<feature type="region of interest" description="Disordered" evidence="1">
    <location>
        <begin position="132"/>
        <end position="168"/>
    </location>
</feature>
<protein>
    <submittedName>
        <fullName evidence="2">Uncharacterized protein</fullName>
    </submittedName>
</protein>
<evidence type="ECO:0000256" key="1">
    <source>
        <dbReference type="SAM" id="MobiDB-lite"/>
    </source>
</evidence>
<feature type="compositionally biased region" description="Basic and acidic residues" evidence="1">
    <location>
        <begin position="154"/>
        <end position="168"/>
    </location>
</feature>
<sequence>MKFKDKFIWSKNSKSNHHTSSTTSHSSALQTDNARESMTSAKAAQPGSSKTTEGSDAAVGVAPAVTHEVVRPHVHEVVEEQVSREIHTHDVYHRIQPVKEVEVQAPRHFVPDAATGGLVEVSEEDVNRVYRAREGDGAHDGATPTTATTAAPASRREFRTEAMAPQEK</sequence>
<feature type="region of interest" description="Disordered" evidence="1">
    <location>
        <begin position="1"/>
        <end position="62"/>
    </location>
</feature>
<gene>
    <name evidence="2" type="ORF">B0H66DRAFT_632321</name>
</gene>
<accession>A0AAE0HUP1</accession>
<name>A0AAE0HUP1_9PEZI</name>
<proteinExistence type="predicted"/>
<evidence type="ECO:0000313" key="2">
    <source>
        <dbReference type="EMBL" id="KAK3313238.1"/>
    </source>
</evidence>
<feature type="compositionally biased region" description="Low complexity" evidence="1">
    <location>
        <begin position="142"/>
        <end position="153"/>
    </location>
</feature>
<evidence type="ECO:0000313" key="3">
    <source>
        <dbReference type="Proteomes" id="UP001283341"/>
    </source>
</evidence>
<feature type="compositionally biased region" description="Low complexity" evidence="1">
    <location>
        <begin position="10"/>
        <end position="27"/>
    </location>
</feature>
<keyword evidence="3" id="KW-1185">Reference proteome</keyword>
<comment type="caution">
    <text evidence="2">The sequence shown here is derived from an EMBL/GenBank/DDBJ whole genome shotgun (WGS) entry which is preliminary data.</text>
</comment>
<feature type="compositionally biased region" description="Polar residues" evidence="1">
    <location>
        <begin position="28"/>
        <end position="54"/>
    </location>
</feature>
<dbReference type="AlphaFoldDB" id="A0AAE0HUP1"/>